<dbReference type="Gene3D" id="1.10.510.10">
    <property type="entry name" value="Transferase(Phosphotransferase) domain 1"/>
    <property type="match status" value="1"/>
</dbReference>
<keyword evidence="3" id="KW-1185">Reference proteome</keyword>
<feature type="domain" description="Serine-threonine/tyrosine-protein kinase catalytic" evidence="1">
    <location>
        <begin position="60"/>
        <end position="133"/>
    </location>
</feature>
<dbReference type="Proteomes" id="UP001196413">
    <property type="component" value="Unassembled WGS sequence"/>
</dbReference>
<dbReference type="Pfam" id="PF07714">
    <property type="entry name" value="PK_Tyr_Ser-Thr"/>
    <property type="match status" value="1"/>
</dbReference>
<reference evidence="2" key="1">
    <citation type="submission" date="2021-06" db="EMBL/GenBank/DDBJ databases">
        <title>Parelaphostrongylus tenuis whole genome reference sequence.</title>
        <authorList>
            <person name="Garwood T.J."/>
            <person name="Larsen P.A."/>
            <person name="Fountain-Jones N.M."/>
            <person name="Garbe J.R."/>
            <person name="Macchietto M.G."/>
            <person name="Kania S.A."/>
            <person name="Gerhold R.W."/>
            <person name="Richards J.E."/>
            <person name="Wolf T.M."/>
        </authorList>
    </citation>
    <scope>NUCLEOTIDE SEQUENCE</scope>
    <source>
        <strain evidence="2">MNPRO001-30</strain>
        <tissue evidence="2">Meninges</tissue>
    </source>
</reference>
<protein>
    <recommendedName>
        <fullName evidence="1">Serine-threonine/tyrosine-protein kinase catalytic domain-containing protein</fullName>
    </recommendedName>
</protein>
<organism evidence="2 3">
    <name type="scientific">Parelaphostrongylus tenuis</name>
    <name type="common">Meningeal worm</name>
    <dbReference type="NCBI Taxonomy" id="148309"/>
    <lineage>
        <taxon>Eukaryota</taxon>
        <taxon>Metazoa</taxon>
        <taxon>Ecdysozoa</taxon>
        <taxon>Nematoda</taxon>
        <taxon>Chromadorea</taxon>
        <taxon>Rhabditida</taxon>
        <taxon>Rhabditina</taxon>
        <taxon>Rhabditomorpha</taxon>
        <taxon>Strongyloidea</taxon>
        <taxon>Metastrongylidae</taxon>
        <taxon>Parelaphostrongylus</taxon>
    </lineage>
</organism>
<dbReference type="InterPro" id="IPR001245">
    <property type="entry name" value="Ser-Thr/Tyr_kinase_cat_dom"/>
</dbReference>
<name>A0AAD5QWH2_PARTN</name>
<evidence type="ECO:0000313" key="3">
    <source>
        <dbReference type="Proteomes" id="UP001196413"/>
    </source>
</evidence>
<sequence>MDKQLSNELRCHGLLPREDIKTISRRNGGLFARITEPVSGKPPASVLSVMVKQEFENQGVNHGALNSHLQKNEQAMDKKNIIVSQATIATTKALIFFCILTLQAAGKLEYLHAKNVLNRDIAVKNCLYGDNKVASGF</sequence>
<evidence type="ECO:0000313" key="2">
    <source>
        <dbReference type="EMBL" id="KAJ1362381.1"/>
    </source>
</evidence>
<dbReference type="GO" id="GO:0004672">
    <property type="term" value="F:protein kinase activity"/>
    <property type="evidence" value="ECO:0007669"/>
    <property type="project" value="InterPro"/>
</dbReference>
<gene>
    <name evidence="2" type="ORF">KIN20_021911</name>
</gene>
<accession>A0AAD5QWH2</accession>
<evidence type="ECO:0000259" key="1">
    <source>
        <dbReference type="Pfam" id="PF07714"/>
    </source>
</evidence>
<dbReference type="EMBL" id="JAHQIW010004430">
    <property type="protein sequence ID" value="KAJ1362381.1"/>
    <property type="molecule type" value="Genomic_DNA"/>
</dbReference>
<proteinExistence type="predicted"/>
<dbReference type="SUPFAM" id="SSF56112">
    <property type="entry name" value="Protein kinase-like (PK-like)"/>
    <property type="match status" value="1"/>
</dbReference>
<dbReference type="AlphaFoldDB" id="A0AAD5QWH2"/>
<comment type="caution">
    <text evidence="2">The sequence shown here is derived from an EMBL/GenBank/DDBJ whole genome shotgun (WGS) entry which is preliminary data.</text>
</comment>
<dbReference type="InterPro" id="IPR011009">
    <property type="entry name" value="Kinase-like_dom_sf"/>
</dbReference>